<organism evidence="1">
    <name type="scientific">Anguilla anguilla</name>
    <name type="common">European freshwater eel</name>
    <name type="synonym">Muraena anguilla</name>
    <dbReference type="NCBI Taxonomy" id="7936"/>
    <lineage>
        <taxon>Eukaryota</taxon>
        <taxon>Metazoa</taxon>
        <taxon>Chordata</taxon>
        <taxon>Craniata</taxon>
        <taxon>Vertebrata</taxon>
        <taxon>Euteleostomi</taxon>
        <taxon>Actinopterygii</taxon>
        <taxon>Neopterygii</taxon>
        <taxon>Teleostei</taxon>
        <taxon>Anguilliformes</taxon>
        <taxon>Anguillidae</taxon>
        <taxon>Anguilla</taxon>
    </lineage>
</organism>
<name>A0A0E9PRM3_ANGAN</name>
<dbReference type="AlphaFoldDB" id="A0A0E9PRM3"/>
<reference evidence="1" key="1">
    <citation type="submission" date="2014-11" db="EMBL/GenBank/DDBJ databases">
        <authorList>
            <person name="Amaro Gonzalez C."/>
        </authorList>
    </citation>
    <scope>NUCLEOTIDE SEQUENCE</scope>
</reference>
<protein>
    <submittedName>
        <fullName evidence="1">Uncharacterized protein</fullName>
    </submittedName>
</protein>
<sequence length="31" mass="3928">MDQVVIYSSPLWYFHRKKFLVHFQLLTPNRY</sequence>
<evidence type="ECO:0000313" key="1">
    <source>
        <dbReference type="EMBL" id="JAH07246.1"/>
    </source>
</evidence>
<reference evidence="1" key="2">
    <citation type="journal article" date="2015" name="Fish Shellfish Immunol.">
        <title>Early steps in the European eel (Anguilla anguilla)-Vibrio vulnificus interaction in the gills: Role of the RtxA13 toxin.</title>
        <authorList>
            <person name="Callol A."/>
            <person name="Pajuelo D."/>
            <person name="Ebbesson L."/>
            <person name="Teles M."/>
            <person name="MacKenzie S."/>
            <person name="Amaro C."/>
        </authorList>
    </citation>
    <scope>NUCLEOTIDE SEQUENCE</scope>
</reference>
<accession>A0A0E9PRM3</accession>
<dbReference type="EMBL" id="GBXM01101331">
    <property type="protein sequence ID" value="JAH07246.1"/>
    <property type="molecule type" value="Transcribed_RNA"/>
</dbReference>
<proteinExistence type="predicted"/>